<protein>
    <submittedName>
        <fullName evidence="1">Uncharacterized protein</fullName>
    </submittedName>
</protein>
<dbReference type="AlphaFoldDB" id="A0A7C4MPI4"/>
<evidence type="ECO:0000313" key="1">
    <source>
        <dbReference type="EMBL" id="HGU32444.1"/>
    </source>
</evidence>
<dbReference type="EMBL" id="DSUH01000142">
    <property type="protein sequence ID" value="HGU32444.1"/>
    <property type="molecule type" value="Genomic_DNA"/>
</dbReference>
<reference evidence="1" key="1">
    <citation type="journal article" date="2020" name="mSystems">
        <title>Genome- and Community-Level Interaction Insights into Carbon Utilization and Element Cycling Functions of Hydrothermarchaeota in Hydrothermal Sediment.</title>
        <authorList>
            <person name="Zhou Z."/>
            <person name="Liu Y."/>
            <person name="Xu W."/>
            <person name="Pan J."/>
            <person name="Luo Z.H."/>
            <person name="Li M."/>
        </authorList>
    </citation>
    <scope>NUCLEOTIDE SEQUENCE [LARGE SCALE GENOMIC DNA]</scope>
    <source>
        <strain evidence="1">SpSt-477</strain>
    </source>
</reference>
<organism evidence="1">
    <name type="scientific">Desulfatirhabdium butyrativorans</name>
    <dbReference type="NCBI Taxonomy" id="340467"/>
    <lineage>
        <taxon>Bacteria</taxon>
        <taxon>Pseudomonadati</taxon>
        <taxon>Thermodesulfobacteriota</taxon>
        <taxon>Desulfobacteria</taxon>
        <taxon>Desulfobacterales</taxon>
        <taxon>Desulfatirhabdiaceae</taxon>
        <taxon>Desulfatirhabdium</taxon>
    </lineage>
</organism>
<comment type="caution">
    <text evidence="1">The sequence shown here is derived from an EMBL/GenBank/DDBJ whole genome shotgun (WGS) entry which is preliminary data.</text>
</comment>
<proteinExistence type="predicted"/>
<sequence length="117" mass="13267">MIRIDLDKAKPGMVLAKPVNNLQNMLLLKERVELTERNIQMLRSWGVGEIWVEGGRSSVPSDKAQNFDALQAAIDRELQEKFANVADDPLMMEIMRLAGKQIKRRLQREAEHGTPAS</sequence>
<gene>
    <name evidence="1" type="ORF">ENS29_06265</name>
</gene>
<accession>A0A7C4MPI4</accession>
<name>A0A7C4MPI4_9BACT</name>